<organism evidence="2 3">
    <name type="scientific">Streptantibioticus rubrisoli</name>
    <dbReference type="NCBI Taxonomy" id="1387313"/>
    <lineage>
        <taxon>Bacteria</taxon>
        <taxon>Bacillati</taxon>
        <taxon>Actinomycetota</taxon>
        <taxon>Actinomycetes</taxon>
        <taxon>Kitasatosporales</taxon>
        <taxon>Streptomycetaceae</taxon>
        <taxon>Streptantibioticus</taxon>
    </lineage>
</organism>
<protein>
    <submittedName>
        <fullName evidence="2">Helix-turn-helix transcriptional regulator</fullName>
    </submittedName>
</protein>
<dbReference type="PANTHER" id="PTHR34293:SF1">
    <property type="entry name" value="HTH-TYPE TRANSCRIPTIONAL REGULATOR TRMBL2"/>
    <property type="match status" value="1"/>
</dbReference>
<proteinExistence type="predicted"/>
<name>A0ABT1P916_9ACTN</name>
<dbReference type="InterPro" id="IPR000792">
    <property type="entry name" value="Tscrpt_reg_LuxR_C"/>
</dbReference>
<dbReference type="PANTHER" id="PTHR34293">
    <property type="entry name" value="HTH-TYPE TRANSCRIPTIONAL REGULATOR TRMBL2"/>
    <property type="match status" value="1"/>
</dbReference>
<dbReference type="PROSITE" id="PS50043">
    <property type="entry name" value="HTH_LUXR_2"/>
    <property type="match status" value="1"/>
</dbReference>
<dbReference type="InterPro" id="IPR016032">
    <property type="entry name" value="Sig_transdc_resp-reg_C-effctor"/>
</dbReference>
<dbReference type="InterPro" id="IPR036388">
    <property type="entry name" value="WH-like_DNA-bd_sf"/>
</dbReference>
<keyword evidence="3" id="KW-1185">Reference proteome</keyword>
<dbReference type="Pfam" id="PF00196">
    <property type="entry name" value="GerE"/>
    <property type="match status" value="1"/>
</dbReference>
<dbReference type="CDD" id="cd06170">
    <property type="entry name" value="LuxR_C_like"/>
    <property type="match status" value="1"/>
</dbReference>
<feature type="domain" description="HTH luxR-type" evidence="1">
    <location>
        <begin position="260"/>
        <end position="324"/>
    </location>
</feature>
<evidence type="ECO:0000313" key="2">
    <source>
        <dbReference type="EMBL" id="MCQ4041296.1"/>
    </source>
</evidence>
<sequence>MSAVHEAMTAIYKAVLLNGPMSTEELLRPPGTAAARARAAALDQLRALHLLHPLPGRPDVLAAASPLVAESRVIAPLQDEVSALQHRLRQLYAQLEPLQAVHDLVRNARADAQSLVPLEDPAEITSAIEAAARSCEHEVLTAQPGGPRSERVLEEALPRDIEMLSRGVRMRTVYQHSARFSLPTQAYVERVSSLGCEVRTLDEFFRRLLVFDRRTAFIPDAEDDAKAVLIRQPSVVAFLVNSFQRAWDSALPFTSAYENRANRAVSSAMQRSIARLMLSEDKDSAIARRLGISERTCRAHIAKIMKRLGARNRTHLGYLLATTEPYALESMADG</sequence>
<dbReference type="Gene3D" id="1.10.10.10">
    <property type="entry name" value="Winged helix-like DNA-binding domain superfamily/Winged helix DNA-binding domain"/>
    <property type="match status" value="1"/>
</dbReference>
<evidence type="ECO:0000259" key="1">
    <source>
        <dbReference type="PROSITE" id="PS50043"/>
    </source>
</evidence>
<dbReference type="RefSeq" id="WP_255925257.1">
    <property type="nucleotide sequence ID" value="NZ_JANFNH010000002.1"/>
</dbReference>
<gene>
    <name evidence="2" type="ORF">NON19_04445</name>
</gene>
<dbReference type="EMBL" id="JANFNH010000002">
    <property type="protein sequence ID" value="MCQ4041296.1"/>
    <property type="molecule type" value="Genomic_DNA"/>
</dbReference>
<dbReference type="SUPFAM" id="SSF46894">
    <property type="entry name" value="C-terminal effector domain of the bipartite response regulators"/>
    <property type="match status" value="1"/>
</dbReference>
<reference evidence="2 3" key="1">
    <citation type="submission" date="2022-06" db="EMBL/GenBank/DDBJ databases">
        <title>Draft genome sequence of type strain Streptomyces rubrisoli DSM 42083.</title>
        <authorList>
            <person name="Duangmal K."/>
            <person name="Klaysubun C."/>
        </authorList>
    </citation>
    <scope>NUCLEOTIDE SEQUENCE [LARGE SCALE GENOMIC DNA]</scope>
    <source>
        <strain evidence="2 3">DSM 42083</strain>
    </source>
</reference>
<comment type="caution">
    <text evidence="2">The sequence shown here is derived from an EMBL/GenBank/DDBJ whole genome shotgun (WGS) entry which is preliminary data.</text>
</comment>
<evidence type="ECO:0000313" key="3">
    <source>
        <dbReference type="Proteomes" id="UP001206206"/>
    </source>
</evidence>
<dbReference type="Proteomes" id="UP001206206">
    <property type="component" value="Unassembled WGS sequence"/>
</dbReference>
<accession>A0ABT1P916</accession>
<dbReference type="InterPro" id="IPR051797">
    <property type="entry name" value="TrmB-like"/>
</dbReference>
<dbReference type="SMART" id="SM00421">
    <property type="entry name" value="HTH_LUXR"/>
    <property type="match status" value="1"/>
</dbReference>